<accession>A0AAV7PKH4</accession>
<comment type="caution">
    <text evidence="1">The sequence shown here is derived from an EMBL/GenBank/DDBJ whole genome shotgun (WGS) entry which is preliminary data.</text>
</comment>
<dbReference type="AlphaFoldDB" id="A0AAV7PKH4"/>
<evidence type="ECO:0000313" key="2">
    <source>
        <dbReference type="Proteomes" id="UP001066276"/>
    </source>
</evidence>
<organism evidence="1 2">
    <name type="scientific">Pleurodeles waltl</name>
    <name type="common">Iberian ribbed newt</name>
    <dbReference type="NCBI Taxonomy" id="8319"/>
    <lineage>
        <taxon>Eukaryota</taxon>
        <taxon>Metazoa</taxon>
        <taxon>Chordata</taxon>
        <taxon>Craniata</taxon>
        <taxon>Vertebrata</taxon>
        <taxon>Euteleostomi</taxon>
        <taxon>Amphibia</taxon>
        <taxon>Batrachia</taxon>
        <taxon>Caudata</taxon>
        <taxon>Salamandroidea</taxon>
        <taxon>Salamandridae</taxon>
        <taxon>Pleurodelinae</taxon>
        <taxon>Pleurodeles</taxon>
    </lineage>
</organism>
<keyword evidence="2" id="KW-1185">Reference proteome</keyword>
<sequence>MGISLMVPYGVWDGGTSTGVSNYSQLQRPCTWYQCTRHHLAFCLLVQPSGVPLVWLPHSAMPNVNPQEPPQSGQARARPSLRTCREVTGVLLGEQPLFNALIGDLHRHQSMNIEEKNVSVIRPERRSTEKSFESPMPDLGSYTFPRYVAIQRSAVAKEASN</sequence>
<proteinExistence type="predicted"/>
<protein>
    <submittedName>
        <fullName evidence="1">Uncharacterized protein</fullName>
    </submittedName>
</protein>
<gene>
    <name evidence="1" type="ORF">NDU88_006718</name>
</gene>
<reference evidence="1" key="1">
    <citation type="journal article" date="2022" name="bioRxiv">
        <title>Sequencing and chromosome-scale assembly of the giantPleurodeles waltlgenome.</title>
        <authorList>
            <person name="Brown T."/>
            <person name="Elewa A."/>
            <person name="Iarovenko S."/>
            <person name="Subramanian E."/>
            <person name="Araus A.J."/>
            <person name="Petzold A."/>
            <person name="Susuki M."/>
            <person name="Suzuki K.-i.T."/>
            <person name="Hayashi T."/>
            <person name="Toyoda A."/>
            <person name="Oliveira C."/>
            <person name="Osipova E."/>
            <person name="Leigh N.D."/>
            <person name="Simon A."/>
            <person name="Yun M.H."/>
        </authorList>
    </citation>
    <scope>NUCLEOTIDE SEQUENCE</scope>
    <source>
        <strain evidence="1">20211129_DDA</strain>
        <tissue evidence="1">Liver</tissue>
    </source>
</reference>
<dbReference type="EMBL" id="JANPWB010000011">
    <property type="protein sequence ID" value="KAJ1128339.1"/>
    <property type="molecule type" value="Genomic_DNA"/>
</dbReference>
<dbReference type="Proteomes" id="UP001066276">
    <property type="component" value="Chromosome 7"/>
</dbReference>
<evidence type="ECO:0000313" key="1">
    <source>
        <dbReference type="EMBL" id="KAJ1128339.1"/>
    </source>
</evidence>
<name>A0AAV7PKH4_PLEWA</name>